<dbReference type="InterPro" id="IPR045834">
    <property type="entry name" value="Csd3_N2"/>
</dbReference>
<dbReference type="InterPro" id="IPR016047">
    <property type="entry name" value="M23ase_b-sheet_dom"/>
</dbReference>
<keyword evidence="6" id="KW-0862">Zinc</keyword>
<evidence type="ECO:0000256" key="4">
    <source>
        <dbReference type="ARBA" id="ARBA00022723"/>
    </source>
</evidence>
<reference evidence="11 12" key="1">
    <citation type="submission" date="2019-08" db="EMBL/GenBank/DDBJ databases">
        <authorList>
            <person name="Shi S."/>
        </authorList>
    </citation>
    <scope>NUCLEOTIDE SEQUENCE [LARGE SCALE GENOMIC DNA]</scope>
    <source>
        <strain evidence="11 12">GY10130</strain>
    </source>
</reference>
<dbReference type="OrthoDB" id="9810477at2"/>
<dbReference type="InterPro" id="IPR011055">
    <property type="entry name" value="Dup_hybrid_motif"/>
</dbReference>
<evidence type="ECO:0000256" key="7">
    <source>
        <dbReference type="ARBA" id="ARBA00023049"/>
    </source>
</evidence>
<dbReference type="CDD" id="cd12797">
    <property type="entry name" value="M23_peptidase"/>
    <property type="match status" value="1"/>
</dbReference>
<feature type="chain" id="PRO_5022950972" evidence="8">
    <location>
        <begin position="24"/>
        <end position="440"/>
    </location>
</feature>
<dbReference type="SUPFAM" id="SSF51261">
    <property type="entry name" value="Duplicated hybrid motif"/>
    <property type="match status" value="1"/>
</dbReference>
<dbReference type="GO" id="GO:0004222">
    <property type="term" value="F:metalloendopeptidase activity"/>
    <property type="evidence" value="ECO:0007669"/>
    <property type="project" value="TreeGrafter"/>
</dbReference>
<keyword evidence="3" id="KW-0645">Protease</keyword>
<evidence type="ECO:0000256" key="3">
    <source>
        <dbReference type="ARBA" id="ARBA00022670"/>
    </source>
</evidence>
<sequence length="440" mass="49169">MLKRRIGFAILILSSLLIFFTTAQPFNFNTASEVEEETDGFSLVAEEEEGPAPIVFGIPTDSMKIVEGEVKRGENLSVILADYNISAVTIDKLSQKAKDIYNVRKINARQKYLVLHAKDAARTAQYFIFEPNKVEYIVYDLRGDLEVKKIKREMEVVEKAISGEISHSLYASILKAGGSAQLVNTFADIYAWRLDLNRIQPGDKFKLIYEEKVVNGTRIGVGKLKAAYFEHQGQPLYAIAFDQDNDSGYFDQNGKSLKKAFLREPLEYSRISSRYTMNRFHPVQKVNKPHLGTDFAARAGTPIRTVGDGVVVEAKFTRGNGNYVKIKHNGTYTTQYLHMSKFAKGIKAGVRVQQGQTIGYVGSTGLATGPHLCYRFWKNGKQVDGLKVQLPEAEPINKKHMPTFLTQKEIIVQQMEALNTTGNKPQELLAVKEGNKSGGA</sequence>
<evidence type="ECO:0000256" key="5">
    <source>
        <dbReference type="ARBA" id="ARBA00022801"/>
    </source>
</evidence>
<comment type="caution">
    <text evidence="11">The sequence shown here is derived from an EMBL/GenBank/DDBJ whole genome shotgun (WGS) entry which is preliminary data.</text>
</comment>
<dbReference type="InterPro" id="IPR050570">
    <property type="entry name" value="Cell_wall_metabolism_enzyme"/>
</dbReference>
<dbReference type="Gene3D" id="2.70.70.10">
    <property type="entry name" value="Glucose Permease (Domain IIA)"/>
    <property type="match status" value="1"/>
</dbReference>
<keyword evidence="8" id="KW-0732">Signal</keyword>
<evidence type="ECO:0000256" key="8">
    <source>
        <dbReference type="SAM" id="SignalP"/>
    </source>
</evidence>
<evidence type="ECO:0000313" key="11">
    <source>
        <dbReference type="EMBL" id="TXK44451.1"/>
    </source>
</evidence>
<name>A0A5C8K443_9BACT</name>
<feature type="domain" description="Csd3-like second N-terminal" evidence="10">
    <location>
        <begin position="157"/>
        <end position="275"/>
    </location>
</feature>
<evidence type="ECO:0000256" key="6">
    <source>
        <dbReference type="ARBA" id="ARBA00022833"/>
    </source>
</evidence>
<dbReference type="Proteomes" id="UP000321926">
    <property type="component" value="Unassembled WGS sequence"/>
</dbReference>
<dbReference type="GO" id="GO:0006508">
    <property type="term" value="P:proteolysis"/>
    <property type="evidence" value="ECO:0007669"/>
    <property type="project" value="UniProtKB-KW"/>
</dbReference>
<evidence type="ECO:0000259" key="10">
    <source>
        <dbReference type="Pfam" id="PF19425"/>
    </source>
</evidence>
<comment type="subcellular location">
    <subcellularLocation>
        <location evidence="2">Cell envelope</location>
    </subcellularLocation>
</comment>
<dbReference type="Pfam" id="PF19425">
    <property type="entry name" value="Csd3_N2"/>
    <property type="match status" value="1"/>
</dbReference>
<dbReference type="GO" id="GO:0046872">
    <property type="term" value="F:metal ion binding"/>
    <property type="evidence" value="ECO:0007669"/>
    <property type="project" value="UniProtKB-KW"/>
</dbReference>
<keyword evidence="12" id="KW-1185">Reference proteome</keyword>
<feature type="domain" description="M23ase beta-sheet core" evidence="9">
    <location>
        <begin position="289"/>
        <end position="384"/>
    </location>
</feature>
<dbReference type="GO" id="GO:0030313">
    <property type="term" value="C:cell envelope"/>
    <property type="evidence" value="ECO:0007669"/>
    <property type="project" value="UniProtKB-SubCell"/>
</dbReference>
<keyword evidence="4" id="KW-0479">Metal-binding</keyword>
<feature type="signal peptide" evidence="8">
    <location>
        <begin position="1"/>
        <end position="23"/>
    </location>
</feature>
<keyword evidence="7" id="KW-0482">Metalloprotease</keyword>
<evidence type="ECO:0000256" key="2">
    <source>
        <dbReference type="ARBA" id="ARBA00004196"/>
    </source>
</evidence>
<evidence type="ECO:0000256" key="1">
    <source>
        <dbReference type="ARBA" id="ARBA00001947"/>
    </source>
</evidence>
<dbReference type="PANTHER" id="PTHR21666:SF288">
    <property type="entry name" value="CELL DIVISION PROTEIN YTFB"/>
    <property type="match status" value="1"/>
</dbReference>
<keyword evidence="5" id="KW-0378">Hydrolase</keyword>
<organism evidence="11 12">
    <name type="scientific">Pontibacter qinzhouensis</name>
    <dbReference type="NCBI Taxonomy" id="2603253"/>
    <lineage>
        <taxon>Bacteria</taxon>
        <taxon>Pseudomonadati</taxon>
        <taxon>Bacteroidota</taxon>
        <taxon>Cytophagia</taxon>
        <taxon>Cytophagales</taxon>
        <taxon>Hymenobacteraceae</taxon>
        <taxon>Pontibacter</taxon>
    </lineage>
</organism>
<dbReference type="AlphaFoldDB" id="A0A5C8K443"/>
<protein>
    <submittedName>
        <fullName evidence="11">Peptidoglycan DD-metalloendopeptidase family protein</fullName>
    </submittedName>
</protein>
<comment type="cofactor">
    <cofactor evidence="1">
        <name>Zn(2+)</name>
        <dbReference type="ChEBI" id="CHEBI:29105"/>
    </cofactor>
</comment>
<accession>A0A5C8K443</accession>
<dbReference type="Pfam" id="PF01551">
    <property type="entry name" value="Peptidase_M23"/>
    <property type="match status" value="1"/>
</dbReference>
<evidence type="ECO:0000313" key="12">
    <source>
        <dbReference type="Proteomes" id="UP000321926"/>
    </source>
</evidence>
<dbReference type="EMBL" id="VRTY01000049">
    <property type="protein sequence ID" value="TXK44451.1"/>
    <property type="molecule type" value="Genomic_DNA"/>
</dbReference>
<evidence type="ECO:0000259" key="9">
    <source>
        <dbReference type="Pfam" id="PF01551"/>
    </source>
</evidence>
<gene>
    <name evidence="11" type="ORF">FVR03_13585</name>
</gene>
<dbReference type="PANTHER" id="PTHR21666">
    <property type="entry name" value="PEPTIDASE-RELATED"/>
    <property type="match status" value="1"/>
</dbReference>
<dbReference type="RefSeq" id="WP_147922301.1">
    <property type="nucleotide sequence ID" value="NZ_VRTY01000049.1"/>
</dbReference>
<proteinExistence type="predicted"/>
<dbReference type="Gene3D" id="3.10.450.350">
    <property type="match status" value="1"/>
</dbReference>